<feature type="transmembrane region" description="Helical" evidence="4">
    <location>
        <begin position="20"/>
        <end position="41"/>
    </location>
</feature>
<feature type="compositionally biased region" description="Polar residues" evidence="3">
    <location>
        <begin position="295"/>
        <end position="316"/>
    </location>
</feature>
<protein>
    <submittedName>
        <fullName evidence="5">Ice-binding family protein</fullName>
    </submittedName>
</protein>
<keyword evidence="4" id="KW-0472">Membrane</keyword>
<evidence type="ECO:0000313" key="6">
    <source>
        <dbReference type="Proteomes" id="UP001596072"/>
    </source>
</evidence>
<evidence type="ECO:0000256" key="1">
    <source>
        <dbReference type="ARBA" id="ARBA00005445"/>
    </source>
</evidence>
<proteinExistence type="inferred from homology"/>
<evidence type="ECO:0000256" key="2">
    <source>
        <dbReference type="ARBA" id="ARBA00022729"/>
    </source>
</evidence>
<gene>
    <name evidence="5" type="ORF">ACFPQB_11560</name>
</gene>
<feature type="compositionally biased region" description="Gly residues" evidence="3">
    <location>
        <begin position="275"/>
        <end position="288"/>
    </location>
</feature>
<keyword evidence="2" id="KW-0732">Signal</keyword>
<comment type="similarity">
    <text evidence="1">Belongs to the ice-binding protein family.</text>
</comment>
<organism evidence="5 6">
    <name type="scientific">Nocardioides vastitatis</name>
    <dbReference type="NCBI Taxonomy" id="2568655"/>
    <lineage>
        <taxon>Bacteria</taxon>
        <taxon>Bacillati</taxon>
        <taxon>Actinomycetota</taxon>
        <taxon>Actinomycetes</taxon>
        <taxon>Propionibacteriales</taxon>
        <taxon>Nocardioidaceae</taxon>
        <taxon>Nocardioides</taxon>
    </lineage>
</organism>
<feature type="compositionally biased region" description="Low complexity" evidence="3">
    <location>
        <begin position="255"/>
        <end position="271"/>
    </location>
</feature>
<dbReference type="RefSeq" id="WP_378527107.1">
    <property type="nucleotide sequence ID" value="NZ_JBHSNS010000005.1"/>
</dbReference>
<accession>A0ABW0ZM80</accession>
<name>A0ABW0ZM80_9ACTN</name>
<feature type="transmembrane region" description="Helical" evidence="4">
    <location>
        <begin position="357"/>
        <end position="376"/>
    </location>
</feature>
<evidence type="ECO:0000313" key="5">
    <source>
        <dbReference type="EMBL" id="MFC5729555.1"/>
    </source>
</evidence>
<feature type="region of interest" description="Disordered" evidence="3">
    <location>
        <begin position="248"/>
        <end position="349"/>
    </location>
</feature>
<dbReference type="Pfam" id="PF11999">
    <property type="entry name" value="Ice_binding"/>
    <property type="match status" value="1"/>
</dbReference>
<keyword evidence="4" id="KW-0812">Transmembrane</keyword>
<evidence type="ECO:0000256" key="4">
    <source>
        <dbReference type="SAM" id="Phobius"/>
    </source>
</evidence>
<dbReference type="InterPro" id="IPR021884">
    <property type="entry name" value="Ice-bd_prot"/>
</dbReference>
<dbReference type="Proteomes" id="UP001596072">
    <property type="component" value="Unassembled WGS sequence"/>
</dbReference>
<keyword evidence="4" id="KW-1133">Transmembrane helix</keyword>
<dbReference type="EMBL" id="JBHSNS010000005">
    <property type="protein sequence ID" value="MFC5729555.1"/>
    <property type="molecule type" value="Genomic_DNA"/>
</dbReference>
<evidence type="ECO:0000256" key="3">
    <source>
        <dbReference type="SAM" id="MobiDB-lite"/>
    </source>
</evidence>
<sequence length="383" mass="37705">MLRTLRTLRTWRAGSARGGVIAMGAVVAVTAVPLTAILLTLGGNPSAAAATAVNLGTAQSFAVLGGQAVTNTGPTVAWGDLGVSPKPDVSGFPPGTVLGTIHRADEVAQQAQSDLTTAYGVLAGQPSDQAISADLAGRRLTTGVYTSSSSMGLSGELTLDAQGDPSAVFVFQVGSALTTGPGSAVTLANGAQACNVFWQVSSSATLGTNSTLRGTVVALTSITATTGATIEGRLLARNGAVTLDDNRIIRPGCATGPTTTGSGSGGPTTRDVGTDGPGGPTTGSGSGGPNPDAGTESTGPNPDAGTESTGPNPQDTGTDESPLGPPERDRPPDQVTPPPTGFPNTGDGGSVMDHRSLLLGGGSLAVALAGGLLIWWRRGTVTG</sequence>
<reference evidence="6" key="1">
    <citation type="journal article" date="2019" name="Int. J. Syst. Evol. Microbiol.">
        <title>The Global Catalogue of Microorganisms (GCM) 10K type strain sequencing project: providing services to taxonomists for standard genome sequencing and annotation.</title>
        <authorList>
            <consortium name="The Broad Institute Genomics Platform"/>
            <consortium name="The Broad Institute Genome Sequencing Center for Infectious Disease"/>
            <person name="Wu L."/>
            <person name="Ma J."/>
        </authorList>
    </citation>
    <scope>NUCLEOTIDE SEQUENCE [LARGE SCALE GENOMIC DNA]</scope>
    <source>
        <strain evidence="6">YIM 94188</strain>
    </source>
</reference>
<keyword evidence="6" id="KW-1185">Reference proteome</keyword>
<comment type="caution">
    <text evidence="5">The sequence shown here is derived from an EMBL/GenBank/DDBJ whole genome shotgun (WGS) entry which is preliminary data.</text>
</comment>